<proteinExistence type="predicted"/>
<dbReference type="EMBL" id="VSRR010020178">
    <property type="protein sequence ID" value="MPC62897.1"/>
    <property type="molecule type" value="Genomic_DNA"/>
</dbReference>
<evidence type="ECO:0000256" key="1">
    <source>
        <dbReference type="SAM" id="MobiDB-lite"/>
    </source>
</evidence>
<name>A0A5B7H0L9_PORTR</name>
<organism evidence="2 3">
    <name type="scientific">Portunus trituberculatus</name>
    <name type="common">Swimming crab</name>
    <name type="synonym">Neptunus trituberculatus</name>
    <dbReference type="NCBI Taxonomy" id="210409"/>
    <lineage>
        <taxon>Eukaryota</taxon>
        <taxon>Metazoa</taxon>
        <taxon>Ecdysozoa</taxon>
        <taxon>Arthropoda</taxon>
        <taxon>Crustacea</taxon>
        <taxon>Multicrustacea</taxon>
        <taxon>Malacostraca</taxon>
        <taxon>Eumalacostraca</taxon>
        <taxon>Eucarida</taxon>
        <taxon>Decapoda</taxon>
        <taxon>Pleocyemata</taxon>
        <taxon>Brachyura</taxon>
        <taxon>Eubrachyura</taxon>
        <taxon>Portunoidea</taxon>
        <taxon>Portunidae</taxon>
        <taxon>Portuninae</taxon>
        <taxon>Portunus</taxon>
    </lineage>
</organism>
<dbReference type="Proteomes" id="UP000324222">
    <property type="component" value="Unassembled WGS sequence"/>
</dbReference>
<keyword evidence="3" id="KW-1185">Reference proteome</keyword>
<reference evidence="2 3" key="1">
    <citation type="submission" date="2019-05" db="EMBL/GenBank/DDBJ databases">
        <title>Another draft genome of Portunus trituberculatus and its Hox gene families provides insights of decapod evolution.</title>
        <authorList>
            <person name="Jeong J.-H."/>
            <person name="Song I."/>
            <person name="Kim S."/>
            <person name="Choi T."/>
            <person name="Kim D."/>
            <person name="Ryu S."/>
            <person name="Kim W."/>
        </authorList>
    </citation>
    <scope>NUCLEOTIDE SEQUENCE [LARGE SCALE GENOMIC DNA]</scope>
    <source>
        <tissue evidence="2">Muscle</tissue>
    </source>
</reference>
<evidence type="ECO:0000313" key="3">
    <source>
        <dbReference type="Proteomes" id="UP000324222"/>
    </source>
</evidence>
<accession>A0A5B7H0L9</accession>
<sequence>MGNDGGSRSIPGQRRQSPKAMGQNGGLLRHHKNPGLFVSVLGREPRPFPLAARHVAFTCLVCCPQRPAVTGCGNVFQECVSRPRGSVQASDGADCGCEKQVLI</sequence>
<dbReference type="AlphaFoldDB" id="A0A5B7H0L9"/>
<comment type="caution">
    <text evidence="2">The sequence shown here is derived from an EMBL/GenBank/DDBJ whole genome shotgun (WGS) entry which is preliminary data.</text>
</comment>
<protein>
    <submittedName>
        <fullName evidence="2">Uncharacterized protein</fullName>
    </submittedName>
</protein>
<gene>
    <name evidence="2" type="ORF">E2C01_056987</name>
</gene>
<evidence type="ECO:0000313" key="2">
    <source>
        <dbReference type="EMBL" id="MPC62897.1"/>
    </source>
</evidence>
<feature type="region of interest" description="Disordered" evidence="1">
    <location>
        <begin position="1"/>
        <end position="30"/>
    </location>
</feature>